<dbReference type="Gene3D" id="3.40.50.300">
    <property type="entry name" value="P-loop containing nucleotide triphosphate hydrolases"/>
    <property type="match status" value="1"/>
</dbReference>
<sequence length="418" mass="44372">MIPSAEPRFYFRVLDDVLFVFDQHLEMAHALNAPAARLFLALSDSFRPVAALGAEAAVDGADDLAACFGAWEDLGWIERDTAGQVRLRPSQRDAAPAGPLAPKAESRPAVLLQQFQVRLAGTSVALRLLATGRRGGEATPPACLAVRLATGERLMGFFSGFLDPDPAHHLPLATLDVIVEEEGFTLRCVSGGAITRQLFTEEASQAVGKSHLWLLDLVYRDPPPAIFVHAAVLSTADGALMMAGVSGAGKSTLSAYLVAQGWRFGTDDSPAIAFSGGEAVVLPCPGAISLKPGSLEALAPFYPGLKERPRIGSGEKRGCYLPVPLERHMPPHGPENRLACLVFPRFAAGSSTEVEPIGPARALLELMDAEFGLAEPAGAAELDAFFDALERLPRYAVTYSDLADMEAVLRRLLAGAPA</sequence>
<organism evidence="1 2">
    <name type="scientific">Ancylobacter polymorphus</name>
    <dbReference type="NCBI Taxonomy" id="223390"/>
    <lineage>
        <taxon>Bacteria</taxon>
        <taxon>Pseudomonadati</taxon>
        <taxon>Pseudomonadota</taxon>
        <taxon>Alphaproteobacteria</taxon>
        <taxon>Hyphomicrobiales</taxon>
        <taxon>Xanthobacteraceae</taxon>
        <taxon>Ancylobacter</taxon>
    </lineage>
</organism>
<dbReference type="EMBL" id="CP083239">
    <property type="protein sequence ID" value="UOK71947.1"/>
    <property type="molecule type" value="Genomic_DNA"/>
</dbReference>
<proteinExistence type="predicted"/>
<dbReference type="Proteomes" id="UP000831684">
    <property type="component" value="Chromosome"/>
</dbReference>
<dbReference type="RefSeq" id="WP_244379591.1">
    <property type="nucleotide sequence ID" value="NZ_CP083239.1"/>
</dbReference>
<evidence type="ECO:0000313" key="1">
    <source>
        <dbReference type="EMBL" id="UOK71947.1"/>
    </source>
</evidence>
<gene>
    <name evidence="1" type="ORF">K9D25_04310</name>
</gene>
<reference evidence="1" key="1">
    <citation type="submission" date="2021-09" db="EMBL/GenBank/DDBJ databases">
        <title>Network and meta-omics reveal the key degrader and cooperation patterns in an efficient 1,4-dioxane-degrading microbial community.</title>
        <authorList>
            <person name="Dai C."/>
        </authorList>
    </citation>
    <scope>NUCLEOTIDE SEQUENCE</scope>
    <source>
        <strain evidence="1">ZM13</strain>
    </source>
</reference>
<dbReference type="AlphaFoldDB" id="A0A9E7D4L8"/>
<protein>
    <recommendedName>
        <fullName evidence="3">HprK-related kinase B</fullName>
    </recommendedName>
</protein>
<dbReference type="SUPFAM" id="SSF53795">
    <property type="entry name" value="PEP carboxykinase-like"/>
    <property type="match status" value="1"/>
</dbReference>
<dbReference type="KEGG" id="apol:K9D25_04310"/>
<evidence type="ECO:0000313" key="2">
    <source>
        <dbReference type="Proteomes" id="UP000831684"/>
    </source>
</evidence>
<accession>A0A9E7D4L8</accession>
<name>A0A9E7D4L8_9HYPH</name>
<evidence type="ECO:0008006" key="3">
    <source>
        <dbReference type="Google" id="ProtNLM"/>
    </source>
</evidence>
<dbReference type="InterPro" id="IPR027417">
    <property type="entry name" value="P-loop_NTPase"/>
</dbReference>